<dbReference type="EMBL" id="BMAW01109350">
    <property type="protein sequence ID" value="GFT37994.1"/>
    <property type="molecule type" value="Genomic_DNA"/>
</dbReference>
<feature type="compositionally biased region" description="Polar residues" evidence="1">
    <location>
        <begin position="1"/>
        <end position="18"/>
    </location>
</feature>
<feature type="compositionally biased region" description="Basic and acidic residues" evidence="1">
    <location>
        <begin position="84"/>
        <end position="95"/>
    </location>
</feature>
<feature type="region of interest" description="Disordered" evidence="1">
    <location>
        <begin position="1"/>
        <end position="41"/>
    </location>
</feature>
<sequence length="135" mass="14478">MATTANMDTSETLQNSDAPSTSTPPPTAFAVEKKSEGETPTPIAVGVVYARLVAGKAKLQVPLFKLRTSTDALNIIISKVQKKAEKARKAADKKKLPTPAEKAVSPAKNSQKRNPKRTADSDGFQLPPKHLTIKE</sequence>
<dbReference type="Proteomes" id="UP000887013">
    <property type="component" value="Unassembled WGS sequence"/>
</dbReference>
<feature type="region of interest" description="Disordered" evidence="1">
    <location>
        <begin position="84"/>
        <end position="135"/>
    </location>
</feature>
<evidence type="ECO:0000256" key="1">
    <source>
        <dbReference type="SAM" id="MobiDB-lite"/>
    </source>
</evidence>
<name>A0A8X6NX44_NEPPI</name>
<comment type="caution">
    <text evidence="2">The sequence shown here is derived from an EMBL/GenBank/DDBJ whole genome shotgun (WGS) entry which is preliminary data.</text>
</comment>
<evidence type="ECO:0000313" key="2">
    <source>
        <dbReference type="EMBL" id="GFT37994.1"/>
    </source>
</evidence>
<evidence type="ECO:0000313" key="3">
    <source>
        <dbReference type="Proteomes" id="UP000887013"/>
    </source>
</evidence>
<keyword evidence="3" id="KW-1185">Reference proteome</keyword>
<protein>
    <submittedName>
        <fullName evidence="2">Uncharacterized protein</fullName>
    </submittedName>
</protein>
<feature type="non-terminal residue" evidence="2">
    <location>
        <position position="1"/>
    </location>
</feature>
<organism evidence="2 3">
    <name type="scientific">Nephila pilipes</name>
    <name type="common">Giant wood spider</name>
    <name type="synonym">Nephila maculata</name>
    <dbReference type="NCBI Taxonomy" id="299642"/>
    <lineage>
        <taxon>Eukaryota</taxon>
        <taxon>Metazoa</taxon>
        <taxon>Ecdysozoa</taxon>
        <taxon>Arthropoda</taxon>
        <taxon>Chelicerata</taxon>
        <taxon>Arachnida</taxon>
        <taxon>Araneae</taxon>
        <taxon>Araneomorphae</taxon>
        <taxon>Entelegynae</taxon>
        <taxon>Araneoidea</taxon>
        <taxon>Nephilidae</taxon>
        <taxon>Nephila</taxon>
    </lineage>
</organism>
<accession>A0A8X6NX44</accession>
<gene>
    <name evidence="2" type="ORF">NPIL_153361</name>
</gene>
<proteinExistence type="predicted"/>
<reference evidence="2" key="1">
    <citation type="submission" date="2020-08" db="EMBL/GenBank/DDBJ databases">
        <title>Multicomponent nature underlies the extraordinary mechanical properties of spider dragline silk.</title>
        <authorList>
            <person name="Kono N."/>
            <person name="Nakamura H."/>
            <person name="Mori M."/>
            <person name="Yoshida Y."/>
            <person name="Ohtoshi R."/>
            <person name="Malay A.D."/>
            <person name="Moran D.A.P."/>
            <person name="Tomita M."/>
            <person name="Numata K."/>
            <person name="Arakawa K."/>
        </authorList>
    </citation>
    <scope>NUCLEOTIDE SEQUENCE</scope>
</reference>
<dbReference type="AlphaFoldDB" id="A0A8X6NX44"/>